<dbReference type="Proteomes" id="UP000056252">
    <property type="component" value="Chromosome"/>
</dbReference>
<dbReference type="Pfam" id="PF11644">
    <property type="entry name" value="DUF3256"/>
    <property type="match status" value="1"/>
</dbReference>
<dbReference type="InterPro" id="IPR021670">
    <property type="entry name" value="DUF3256"/>
</dbReference>
<organism evidence="1 2">
    <name type="scientific">Hoylesella enoeca</name>
    <dbReference type="NCBI Taxonomy" id="76123"/>
    <lineage>
        <taxon>Bacteria</taxon>
        <taxon>Pseudomonadati</taxon>
        <taxon>Bacteroidota</taxon>
        <taxon>Bacteroidia</taxon>
        <taxon>Bacteroidales</taxon>
        <taxon>Prevotellaceae</taxon>
        <taxon>Hoylesella</taxon>
    </lineage>
</organism>
<name>A0A0S2KNM0_9BACT</name>
<protein>
    <recommendedName>
        <fullName evidence="3">DUF3256 domain-containing protein</fullName>
    </recommendedName>
</protein>
<dbReference type="SUPFAM" id="SSF160925">
    <property type="entry name" value="PG1388-like"/>
    <property type="match status" value="1"/>
</dbReference>
<dbReference type="AlphaFoldDB" id="A0A0S2KNM0"/>
<evidence type="ECO:0000313" key="1">
    <source>
        <dbReference type="EMBL" id="ALO49853.1"/>
    </source>
</evidence>
<accession>A0A0S2KNM0</accession>
<keyword evidence="2" id="KW-1185">Reference proteome</keyword>
<dbReference type="STRING" id="76123.AS203_04425"/>
<dbReference type="KEGG" id="peo:AS203_04425"/>
<gene>
    <name evidence="1" type="ORF">AS203_04425</name>
</gene>
<evidence type="ECO:0008006" key="3">
    <source>
        <dbReference type="Google" id="ProtNLM"/>
    </source>
</evidence>
<dbReference type="EMBL" id="CP013195">
    <property type="protein sequence ID" value="ALO49853.1"/>
    <property type="molecule type" value="Genomic_DNA"/>
</dbReference>
<evidence type="ECO:0000313" key="2">
    <source>
        <dbReference type="Proteomes" id="UP000056252"/>
    </source>
</evidence>
<dbReference type="eggNOG" id="ENOG50333A7">
    <property type="taxonomic scope" value="Bacteria"/>
</dbReference>
<sequence>MRKIWLSMPDSIIPYLNKNQRLELVDYVDLKVKPEVKNQLRETSVIDTLTTNYVSITLNKASKMQLRLLPTTNEDSILCMVRTFNGPLPESSITFYTPHWQRLESPSIDLQQFAPSLIVRPDTMSQARFDELKGKIEVITVEASLTAENDNLMLRTAVPLLSHQEKESIRLIFLQRKLNWNGITYN</sequence>
<proteinExistence type="predicted"/>
<reference evidence="2" key="1">
    <citation type="submission" date="2015-11" db="EMBL/GenBank/DDBJ databases">
        <authorList>
            <person name="Holder M.E."/>
            <person name="Ajami N.J."/>
            <person name="Petrosino J.F."/>
        </authorList>
    </citation>
    <scope>NUCLEOTIDE SEQUENCE [LARGE SCALE GENOMIC DNA]</scope>
    <source>
        <strain evidence="2">F0113</strain>
    </source>
</reference>